<evidence type="ECO:0000259" key="2">
    <source>
        <dbReference type="Pfam" id="PF13208"/>
    </source>
</evidence>
<feature type="compositionally biased region" description="Basic and acidic residues" evidence="1">
    <location>
        <begin position="445"/>
        <end position="459"/>
    </location>
</feature>
<dbReference type="RefSeq" id="WP_212983507.1">
    <property type="nucleotide sequence ID" value="NZ_BORU01000001.1"/>
</dbReference>
<feature type="compositionally biased region" description="Acidic residues" evidence="1">
    <location>
        <begin position="376"/>
        <end position="385"/>
    </location>
</feature>
<evidence type="ECO:0000313" key="5">
    <source>
        <dbReference type="Proteomes" id="UP000676601"/>
    </source>
</evidence>
<dbReference type="InterPro" id="IPR025266">
    <property type="entry name" value="TerB_N"/>
</dbReference>
<proteinExistence type="predicted"/>
<feature type="domain" description="TerB N-terminal" evidence="2">
    <location>
        <begin position="43"/>
        <end position="244"/>
    </location>
</feature>
<feature type="compositionally biased region" description="Polar residues" evidence="1">
    <location>
        <begin position="390"/>
        <end position="403"/>
    </location>
</feature>
<reference evidence="4 5" key="1">
    <citation type="submission" date="2021-03" db="EMBL/GenBank/DDBJ databases">
        <title>Antimicrobial resistance genes in bacteria isolated from Japanese honey, and their potential for conferring macrolide and lincosamide resistance in the American foulbrood pathogen Paenibacillus larvae.</title>
        <authorList>
            <person name="Okamoto M."/>
            <person name="Kumagai M."/>
            <person name="Kanamori H."/>
            <person name="Takamatsu D."/>
        </authorList>
    </citation>
    <scope>NUCLEOTIDE SEQUENCE [LARGE SCALE GENOMIC DNA]</scope>
    <source>
        <strain evidence="4 5">J21TS7</strain>
    </source>
</reference>
<evidence type="ECO:0008006" key="6">
    <source>
        <dbReference type="Google" id="ProtNLM"/>
    </source>
</evidence>
<dbReference type="EMBL" id="BORU01000001">
    <property type="protein sequence ID" value="GIO53768.1"/>
    <property type="molecule type" value="Genomic_DNA"/>
</dbReference>
<evidence type="ECO:0000313" key="4">
    <source>
        <dbReference type="EMBL" id="GIO53768.1"/>
    </source>
</evidence>
<accession>A0ABQ4LB15</accession>
<protein>
    <recommendedName>
        <fullName evidence="6">TerB-C domain-containing protein</fullName>
    </recommendedName>
</protein>
<dbReference type="Pfam" id="PF13208">
    <property type="entry name" value="TerB_N"/>
    <property type="match status" value="1"/>
</dbReference>
<keyword evidence="5" id="KW-1185">Reference proteome</keyword>
<dbReference type="Proteomes" id="UP000676601">
    <property type="component" value="Unassembled WGS sequence"/>
</dbReference>
<gene>
    <name evidence="4" type="ORF">J21TS7_20860</name>
</gene>
<organism evidence="4 5">
    <name type="scientific">Paenibacillus cineris</name>
    <dbReference type="NCBI Taxonomy" id="237530"/>
    <lineage>
        <taxon>Bacteria</taxon>
        <taxon>Bacillati</taxon>
        <taxon>Bacillota</taxon>
        <taxon>Bacilli</taxon>
        <taxon>Bacillales</taxon>
        <taxon>Paenibacillaceae</taxon>
        <taxon>Paenibacillus</taxon>
    </lineage>
</organism>
<evidence type="ECO:0000256" key="1">
    <source>
        <dbReference type="SAM" id="MobiDB-lite"/>
    </source>
</evidence>
<feature type="domain" description="TerB-C" evidence="3">
    <location>
        <begin position="468"/>
        <end position="572"/>
    </location>
</feature>
<comment type="caution">
    <text evidence="4">The sequence shown here is derived from an EMBL/GenBank/DDBJ whole genome shotgun (WGS) entry which is preliminary data.</text>
</comment>
<name>A0ABQ4LB15_9BACL</name>
<feature type="region of interest" description="Disordered" evidence="1">
    <location>
        <begin position="374"/>
        <end position="489"/>
    </location>
</feature>
<dbReference type="Pfam" id="PF15615">
    <property type="entry name" value="TerB_C"/>
    <property type="match status" value="1"/>
</dbReference>
<evidence type="ECO:0000259" key="3">
    <source>
        <dbReference type="Pfam" id="PF15615"/>
    </source>
</evidence>
<dbReference type="InterPro" id="IPR028932">
    <property type="entry name" value="TerB-C"/>
</dbReference>
<sequence length="575" mass="65691">MNNNERGPIEFTEIDLGGDAGEGMRIPARDPAAVTPSKSITFSMESREQAFAEEALGRADEAGEPAPFVPFMSYWATYQQMTEAQRKWYFYWRSEVRQGRYHRTDLSYIFIYVYELIHQVGWTDPREGYRLLDEIWTAYRDTFPRLDHYLKEWTADFVLIHKLDIPLIHITQRAGSLLSHELMDLELVRLFQDQPLQIPMELLLILSDYDVQDSRFYVEAGQEDLDYHIPRIVSLAAGYLREKENDQWKELFAPDIQPKTTERYLFHRAVYDARLYGRLLPVTTIPIRNHAPLRSWVTQIIRYTENKLREHRGFKGRLRGVEIAPSIERLVELYLKRELTGRQEERPAIVIDSDKLASLQKDTEYVRSMLTVEEAGTTEEKDEETVAPANKSSAVYSNPSGEGSTIHPVVGLHSEEAKEPASFPEMDTRHELGSGQVSDTDVSSDQEHASVTETDHSPDPELLADDNHAISTDSRPSESVEATSADRAAWDTSGLDEEWARFAEMLAPYQLEALRILTGSTPNADLNQVADRHGTMPGLIIDEINDLAMETIGDLVIDGDRIAQEYMDCFENLKG</sequence>